<organism evidence="1">
    <name type="scientific">viral metagenome</name>
    <dbReference type="NCBI Taxonomy" id="1070528"/>
    <lineage>
        <taxon>unclassified sequences</taxon>
        <taxon>metagenomes</taxon>
        <taxon>organismal metagenomes</taxon>
    </lineage>
</organism>
<evidence type="ECO:0000313" key="1">
    <source>
        <dbReference type="EMBL" id="QJA68884.1"/>
    </source>
</evidence>
<dbReference type="AlphaFoldDB" id="A0A6M3JFN2"/>
<sequence length="127" mass="14685">MQDLLTKLIELAKNDVKYASQRKNELIKVLTNIQSLCNIECLDLYHDIHFNAKYDGDPFFGETDEIKEFSSSFIYGDYYLDIVSSLPRVLNNIIHDFEAINKAASEVNALMNILHEEFTQDMSVSRE</sequence>
<protein>
    <submittedName>
        <fullName evidence="1">Uncharacterized protein</fullName>
    </submittedName>
</protein>
<accession>A0A6M3JFN2</accession>
<name>A0A6M3JFN2_9ZZZZ</name>
<gene>
    <name evidence="1" type="ORF">MM415A05489_0002</name>
</gene>
<dbReference type="EMBL" id="MT141658">
    <property type="protein sequence ID" value="QJA68884.1"/>
    <property type="molecule type" value="Genomic_DNA"/>
</dbReference>
<reference evidence="1" key="1">
    <citation type="submission" date="2020-03" db="EMBL/GenBank/DDBJ databases">
        <title>The deep terrestrial virosphere.</title>
        <authorList>
            <person name="Holmfeldt K."/>
            <person name="Nilsson E."/>
            <person name="Simone D."/>
            <person name="Lopez-Fernandez M."/>
            <person name="Wu X."/>
            <person name="de Brujin I."/>
            <person name="Lundin D."/>
            <person name="Andersson A."/>
            <person name="Bertilsson S."/>
            <person name="Dopson M."/>
        </authorList>
    </citation>
    <scope>NUCLEOTIDE SEQUENCE</scope>
    <source>
        <strain evidence="1">MM415A05489</strain>
    </source>
</reference>
<proteinExistence type="predicted"/>